<dbReference type="InterPro" id="IPR015943">
    <property type="entry name" value="WD40/YVTN_repeat-like_dom_sf"/>
</dbReference>
<evidence type="ECO:0000256" key="2">
    <source>
        <dbReference type="SAM" id="Phobius"/>
    </source>
</evidence>
<proteinExistence type="predicted"/>
<evidence type="ECO:0000313" key="3">
    <source>
        <dbReference type="Proteomes" id="UP000050795"/>
    </source>
</evidence>
<protein>
    <recommendedName>
        <fullName evidence="6">Sema domain-containing protein</fullName>
    </recommendedName>
</protein>
<evidence type="ECO:0000256" key="1">
    <source>
        <dbReference type="SAM" id="MobiDB-lite"/>
    </source>
</evidence>
<dbReference type="WBParaSite" id="TREG1_42290.2">
    <property type="protein sequence ID" value="TREG1_42290.2"/>
    <property type="gene ID" value="TREG1_42290"/>
</dbReference>
<dbReference type="InterPro" id="IPR036352">
    <property type="entry name" value="Semap_dom_sf"/>
</dbReference>
<name>A0AA85JUT2_TRIRE</name>
<sequence>MARYETVVFELLFGLLYGFSFKLDISPCRYRGDYKPSSFYDFGKLMFTENSSIYFSMGNIIYMNSLCEAKQSSEILEWKTPYPTFTITSAFKIPSLSLSSQTSENCINNQTDIYFICGINQIRRYIPLQSNILYFEELGIICSFWRRQKLNIWILLDFLPFNKQTIHPGLIAASHLASFTNYLYSTDVKTGYSLIVANAQHQSGSQLIGPRIYGFGPKSQCQTVFDIKNEYLNQYQQQQQQQQTDHQNLPKHTKQTRINESDTITGGWRSNSNSKLWFGENVQFLSVNHINSKHFYVIFTEQDISPPYTAYEGSLSKLSNTITRIGRVCQHDQGLSISASVLPNAGGVFTTFRKTRLACRAYSPLNNYKKYEHRNENRKYAQDTKDEQFNEYETMGDKNYLEFNRAIAVSEIVPTINHTDHVFYALMTTVDSLSRIYALCAFNLNAVDQSLNIDHLIRLKQSTNTPSGLSRMVWRDENGTYSNMLTSKWTVDVVPPSKMTDEIMKSSKICPSQPLSDYYSQFATLHPLVGTTVWALNSIDVSENQTVEQLDHSYFKQKPGQALQIFTLSNIDENVSNESPIHFTVQWDKNLHKDDDSSDIIYVATNKRKILTIKTGISLQKQIVHSESITSETNMDKFAIKNYFIRKRTNQKFQTMDQFQIVADGDYSIISIHKCTTSDRLSVNVQPVGYTKASQQANSLDFNQKTFLQSKKIISFHPKSVICEAYYSCRKCQVFNNPVCDFNTTSRTCLLHNPSYAYMNMMNSSLQKFCKNEFFTSQSKQDSFRDVTYESHHSGGNISSKRQVKKFKFYNNELGLIQVDQSTLPMINTKVASNQSNDSEKDDNISHFDNNVNNNNNKLLHNYVFIIILVLSVFIIFIPLSLICGYLMGKKDYLKQYNLYNKVKDMLDLLYSHPPLPPPGPPHHNQHHLYPPYPIYYHEASHCSCDEHHQQSHHCHHRHSNNSNNQECYQNHGSCLTTSDVNMIYLCEQSSTNIKNENANDSVNDQARQSYATTQRYFYDYHPSEMLNKTAMYDYALTDDRQQTSLSSIISSSSSIKSSQFEKHTNYF</sequence>
<reference evidence="3" key="1">
    <citation type="submission" date="2022-06" db="EMBL/GenBank/DDBJ databases">
        <authorList>
            <person name="Berger JAMES D."/>
            <person name="Berger JAMES D."/>
        </authorList>
    </citation>
    <scope>NUCLEOTIDE SEQUENCE [LARGE SCALE GENOMIC DNA]</scope>
</reference>
<evidence type="ECO:0008006" key="6">
    <source>
        <dbReference type="Google" id="ProtNLM"/>
    </source>
</evidence>
<feature type="transmembrane region" description="Helical" evidence="2">
    <location>
        <begin position="863"/>
        <end position="888"/>
    </location>
</feature>
<evidence type="ECO:0000313" key="4">
    <source>
        <dbReference type="WBParaSite" id="TREG1_42290.2"/>
    </source>
</evidence>
<accession>A0AA85JUT2</accession>
<evidence type="ECO:0000313" key="5">
    <source>
        <dbReference type="WBParaSite" id="TREG1_42290.4"/>
    </source>
</evidence>
<dbReference type="WBParaSite" id="TREG1_42290.4">
    <property type="protein sequence ID" value="TREG1_42290.4"/>
    <property type="gene ID" value="TREG1_42290"/>
</dbReference>
<keyword evidence="2" id="KW-0472">Membrane</keyword>
<dbReference type="AlphaFoldDB" id="A0AA85JUT2"/>
<keyword evidence="2" id="KW-0812">Transmembrane</keyword>
<organism evidence="3 5">
    <name type="scientific">Trichobilharzia regenti</name>
    <name type="common">Nasal bird schistosome</name>
    <dbReference type="NCBI Taxonomy" id="157069"/>
    <lineage>
        <taxon>Eukaryota</taxon>
        <taxon>Metazoa</taxon>
        <taxon>Spiralia</taxon>
        <taxon>Lophotrochozoa</taxon>
        <taxon>Platyhelminthes</taxon>
        <taxon>Trematoda</taxon>
        <taxon>Digenea</taxon>
        <taxon>Strigeidida</taxon>
        <taxon>Schistosomatoidea</taxon>
        <taxon>Schistosomatidae</taxon>
        <taxon>Trichobilharzia</taxon>
    </lineage>
</organism>
<dbReference type="Proteomes" id="UP000050795">
    <property type="component" value="Unassembled WGS sequence"/>
</dbReference>
<dbReference type="Gene3D" id="2.130.10.10">
    <property type="entry name" value="YVTN repeat-like/Quinoprotein amine dehydrogenase"/>
    <property type="match status" value="1"/>
</dbReference>
<keyword evidence="3" id="KW-1185">Reference proteome</keyword>
<keyword evidence="2" id="KW-1133">Transmembrane helix</keyword>
<reference evidence="4 5" key="2">
    <citation type="submission" date="2023-11" db="UniProtKB">
        <authorList>
            <consortium name="WormBaseParasite"/>
        </authorList>
    </citation>
    <scope>IDENTIFICATION</scope>
</reference>
<dbReference type="SUPFAM" id="SSF101912">
    <property type="entry name" value="Sema domain"/>
    <property type="match status" value="1"/>
</dbReference>
<feature type="region of interest" description="Disordered" evidence="1">
    <location>
        <begin position="236"/>
        <end position="257"/>
    </location>
</feature>